<dbReference type="InterPro" id="IPR001111">
    <property type="entry name" value="TGF-b_propeptide"/>
</dbReference>
<feature type="region of interest" description="Disordered" evidence="14">
    <location>
        <begin position="75"/>
        <end position="97"/>
    </location>
</feature>
<keyword evidence="10" id="KW-1015">Disulfide bond</keyword>
<keyword evidence="7" id="KW-0221">Differentiation</keyword>
<dbReference type="GO" id="GO:0030154">
    <property type="term" value="P:cell differentiation"/>
    <property type="evidence" value="ECO:0007669"/>
    <property type="project" value="UniProtKB-KW"/>
</dbReference>
<protein>
    <submittedName>
        <fullName evidence="18">Bone morphogenetic protein 2</fullName>
    </submittedName>
</protein>
<evidence type="ECO:0000256" key="14">
    <source>
        <dbReference type="SAM" id="MobiDB-lite"/>
    </source>
</evidence>
<dbReference type="Pfam" id="PF00688">
    <property type="entry name" value="TGFb_propeptide"/>
    <property type="match status" value="1"/>
</dbReference>
<dbReference type="InterPro" id="IPR015615">
    <property type="entry name" value="TGF-beta-rel"/>
</dbReference>
<comment type="subcellular location">
    <subcellularLocation>
        <location evidence="1">Secreted</location>
    </subcellularLocation>
</comment>
<dbReference type="GO" id="GO:0001503">
    <property type="term" value="P:ossification"/>
    <property type="evidence" value="ECO:0007669"/>
    <property type="project" value="UniProtKB-KW"/>
</dbReference>
<dbReference type="SMART" id="SM00204">
    <property type="entry name" value="TGFB"/>
    <property type="match status" value="1"/>
</dbReference>
<dbReference type="Proteomes" id="UP001318040">
    <property type="component" value="Chromosome 6"/>
</dbReference>
<keyword evidence="8" id="KW-0892">Osteogenesis</keyword>
<dbReference type="GO" id="GO:0051240">
    <property type="term" value="P:positive regulation of multicellular organismal process"/>
    <property type="evidence" value="ECO:0007669"/>
    <property type="project" value="UniProtKB-ARBA"/>
</dbReference>
<feature type="domain" description="TGF-beta family profile" evidence="16">
    <location>
        <begin position="375"/>
        <end position="499"/>
    </location>
</feature>
<name>A0AAJ7WNL4_PETMA</name>
<evidence type="ECO:0000256" key="8">
    <source>
        <dbReference type="ARBA" id="ARBA00022855"/>
    </source>
</evidence>
<evidence type="ECO:0000256" key="10">
    <source>
        <dbReference type="ARBA" id="ARBA00023157"/>
    </source>
</evidence>
<evidence type="ECO:0000256" key="13">
    <source>
        <dbReference type="RuleBase" id="RU000354"/>
    </source>
</evidence>
<dbReference type="GO" id="GO:0005615">
    <property type="term" value="C:extracellular space"/>
    <property type="evidence" value="ECO:0007669"/>
    <property type="project" value="TreeGrafter"/>
</dbReference>
<accession>A0AAJ7WNL4</accession>
<dbReference type="GO" id="GO:0008083">
    <property type="term" value="F:growth factor activity"/>
    <property type="evidence" value="ECO:0007669"/>
    <property type="project" value="UniProtKB-KW"/>
</dbReference>
<feature type="signal peptide" evidence="15">
    <location>
        <begin position="1"/>
        <end position="26"/>
    </location>
</feature>
<evidence type="ECO:0000313" key="18">
    <source>
        <dbReference type="RefSeq" id="XP_032804381.1"/>
    </source>
</evidence>
<evidence type="ECO:0000256" key="11">
    <source>
        <dbReference type="ARBA" id="ARBA00023180"/>
    </source>
</evidence>
<feature type="region of interest" description="Disordered" evidence="14">
    <location>
        <begin position="370"/>
        <end position="392"/>
    </location>
</feature>
<evidence type="ECO:0000259" key="16">
    <source>
        <dbReference type="PROSITE" id="PS51362"/>
    </source>
</evidence>
<dbReference type="AlphaFoldDB" id="A0AAJ7WNL4"/>
<organism evidence="17 18">
    <name type="scientific">Petromyzon marinus</name>
    <name type="common">Sea lamprey</name>
    <dbReference type="NCBI Taxonomy" id="7757"/>
    <lineage>
        <taxon>Eukaryota</taxon>
        <taxon>Metazoa</taxon>
        <taxon>Chordata</taxon>
        <taxon>Craniata</taxon>
        <taxon>Vertebrata</taxon>
        <taxon>Cyclostomata</taxon>
        <taxon>Hyperoartia</taxon>
        <taxon>Petromyzontiformes</taxon>
        <taxon>Petromyzontidae</taxon>
        <taxon>Petromyzon</taxon>
    </lineage>
</organism>
<evidence type="ECO:0000256" key="2">
    <source>
        <dbReference type="ARBA" id="ARBA00006656"/>
    </source>
</evidence>
<dbReference type="GO" id="GO:0051094">
    <property type="term" value="P:positive regulation of developmental process"/>
    <property type="evidence" value="ECO:0007669"/>
    <property type="project" value="UniProtKB-ARBA"/>
</dbReference>
<dbReference type="CDD" id="cd13760">
    <property type="entry name" value="TGF_beta_BMP2_like"/>
    <property type="match status" value="1"/>
</dbReference>
<evidence type="ECO:0000256" key="15">
    <source>
        <dbReference type="SAM" id="SignalP"/>
    </source>
</evidence>
<keyword evidence="3" id="KW-0217">Developmental protein</keyword>
<dbReference type="Gene3D" id="2.10.90.10">
    <property type="entry name" value="Cystine-knot cytokines"/>
    <property type="match status" value="1"/>
</dbReference>
<keyword evidence="9 13" id="KW-0339">Growth factor</keyword>
<dbReference type="SUPFAM" id="SSF57501">
    <property type="entry name" value="Cystine-knot cytokines"/>
    <property type="match status" value="1"/>
</dbReference>
<keyword evidence="17" id="KW-1185">Reference proteome</keyword>
<keyword evidence="5" id="KW-0165">Cleavage on pair of basic residues</keyword>
<evidence type="ECO:0000256" key="6">
    <source>
        <dbReference type="ARBA" id="ARBA00022729"/>
    </source>
</evidence>
<dbReference type="GO" id="GO:0051216">
    <property type="term" value="P:cartilage development"/>
    <property type="evidence" value="ECO:0007669"/>
    <property type="project" value="UniProtKB-KW"/>
</dbReference>
<dbReference type="GO" id="GO:0005125">
    <property type="term" value="F:cytokine activity"/>
    <property type="evidence" value="ECO:0007669"/>
    <property type="project" value="TreeGrafter"/>
</dbReference>
<dbReference type="InterPro" id="IPR017948">
    <property type="entry name" value="TGFb_CS"/>
</dbReference>
<evidence type="ECO:0000256" key="5">
    <source>
        <dbReference type="ARBA" id="ARBA00022685"/>
    </source>
</evidence>
<dbReference type="Pfam" id="PF00019">
    <property type="entry name" value="TGF_beta"/>
    <property type="match status" value="1"/>
</dbReference>
<keyword evidence="4" id="KW-0964">Secreted</keyword>
<dbReference type="FunFam" id="2.10.90.10:FF:000103">
    <property type="entry name" value="Bone morphogenetic protein 16"/>
    <property type="match status" value="1"/>
</dbReference>
<comment type="similarity">
    <text evidence="2 13">Belongs to the TGF-beta family.</text>
</comment>
<evidence type="ECO:0000256" key="1">
    <source>
        <dbReference type="ARBA" id="ARBA00004613"/>
    </source>
</evidence>
<feature type="chain" id="PRO_5042501317" evidence="15">
    <location>
        <begin position="27"/>
        <end position="499"/>
    </location>
</feature>
<evidence type="ECO:0000313" key="17">
    <source>
        <dbReference type="Proteomes" id="UP001318040"/>
    </source>
</evidence>
<dbReference type="InterPro" id="IPR029034">
    <property type="entry name" value="Cystine-knot_cytokine"/>
</dbReference>
<dbReference type="Gene3D" id="2.60.120.970">
    <property type="match status" value="1"/>
</dbReference>
<evidence type="ECO:0000256" key="12">
    <source>
        <dbReference type="ARBA" id="ARBA00023188"/>
    </source>
</evidence>
<dbReference type="PANTHER" id="PTHR11848:SF263">
    <property type="entry name" value="PROTEIN DECAPENTAPLEGIC"/>
    <property type="match status" value="1"/>
</dbReference>
<keyword evidence="11" id="KW-0325">Glycoprotein</keyword>
<evidence type="ECO:0000256" key="7">
    <source>
        <dbReference type="ARBA" id="ARBA00022782"/>
    </source>
</evidence>
<evidence type="ECO:0000256" key="9">
    <source>
        <dbReference type="ARBA" id="ARBA00023030"/>
    </source>
</evidence>
<dbReference type="RefSeq" id="XP_032804381.1">
    <property type="nucleotide sequence ID" value="XM_032948490.1"/>
</dbReference>
<reference evidence="18" key="1">
    <citation type="submission" date="2025-08" db="UniProtKB">
        <authorList>
            <consortium name="RefSeq"/>
        </authorList>
    </citation>
    <scope>IDENTIFICATION</scope>
    <source>
        <tissue evidence="18">Sperm</tissue>
    </source>
</reference>
<dbReference type="PANTHER" id="PTHR11848">
    <property type="entry name" value="TGF-BETA FAMILY"/>
    <property type="match status" value="1"/>
</dbReference>
<dbReference type="GeneID" id="103091842"/>
<keyword evidence="6 15" id="KW-0732">Signal</keyword>
<sequence length="499" mass="53707">MIAGEAAALIITAALLHLAAPHGGLGFGERGGAAAAARGFGGAGAREASIGSVGGLGTRRGGGGGSERRADLLLAEKSPATTLGRDDEEKARSGNSRRLLEELEGRLLGVFGLQRRPRPGTGIAVPAYLVQLYRAQQHTGRGGGPRRRWARADKERVGKDDVDVEEEKEEVAFPREAQGRANTVRGFHHDESTEKLSLGQSTEDGTTWHFLFNLSSIPDSEEVTAAELRVHHTRVHSPCPSSSPACELAPRLERINVYEVVAPPSSPSGAASRLLDTRVVRTNESRWEAFDVSPAVSRWTRGSAPNRGFAVEVLPVRRPSGGVAANGVPSEAVLAQPRSGVASLFPGDGSHQTEPRPLLVTFGSDGRAPFTPRSRARRSIGGAPRQAAHKARRKPRYSCRRHALYVDFREVGWNDWIVAPPGYHAYFCHGECPFPLADHLNSTNHAIVQTLVNSVNASIPRACCVPTELSPISMLYLDEYGKVVLKNYQDMVVEGCGCR</sequence>
<evidence type="ECO:0000256" key="4">
    <source>
        <dbReference type="ARBA" id="ARBA00022525"/>
    </source>
</evidence>
<proteinExistence type="inferred from homology"/>
<dbReference type="InterPro" id="IPR001839">
    <property type="entry name" value="TGF-b_C"/>
</dbReference>
<keyword evidence="12" id="KW-0891">Chondrogenesis</keyword>
<dbReference type="PROSITE" id="PS51362">
    <property type="entry name" value="TGF_BETA_2"/>
    <property type="match status" value="1"/>
</dbReference>
<dbReference type="PROSITE" id="PS00250">
    <property type="entry name" value="TGF_BETA_1"/>
    <property type="match status" value="1"/>
</dbReference>
<dbReference type="KEGG" id="pmrn:103091842"/>
<gene>
    <name evidence="18" type="primary">LOC103091842</name>
</gene>
<feature type="compositionally biased region" description="Basic and acidic residues" evidence="14">
    <location>
        <begin position="84"/>
        <end position="97"/>
    </location>
</feature>
<evidence type="ECO:0000256" key="3">
    <source>
        <dbReference type="ARBA" id="ARBA00022473"/>
    </source>
</evidence>